<dbReference type="InterPro" id="IPR011993">
    <property type="entry name" value="PH-like_dom_sf"/>
</dbReference>
<evidence type="ECO:0000259" key="2">
    <source>
        <dbReference type="PROSITE" id="PS50003"/>
    </source>
</evidence>
<reference evidence="3 5" key="1">
    <citation type="journal article" date="2020" name="Nature">
        <title>Six reference-quality genomes reveal evolution of bat adaptations.</title>
        <authorList>
            <person name="Jebb D."/>
            <person name="Huang Z."/>
            <person name="Pippel M."/>
            <person name="Hughes G.M."/>
            <person name="Lavrichenko K."/>
            <person name="Devanna P."/>
            <person name="Winkler S."/>
            <person name="Jermiin L.S."/>
            <person name="Skirmuntt E.C."/>
            <person name="Katzourakis A."/>
            <person name="Burkitt-Gray L."/>
            <person name="Ray D.A."/>
            <person name="Sullivan K.A.M."/>
            <person name="Roscito J.G."/>
            <person name="Kirilenko B.M."/>
            <person name="Davalos L.M."/>
            <person name="Corthals A.P."/>
            <person name="Power M.L."/>
            <person name="Jones G."/>
            <person name="Ransome R.D."/>
            <person name="Dechmann D.K.N."/>
            <person name="Locatelli A.G."/>
            <person name="Puechmaille S.J."/>
            <person name="Fedrigo O."/>
            <person name="Jarvis E.D."/>
            <person name="Hiller M."/>
            <person name="Vernes S.C."/>
            <person name="Myers E.W."/>
            <person name="Teeling E.C."/>
        </authorList>
    </citation>
    <scope>NUCLEOTIDE SEQUENCE [LARGE SCALE GENOMIC DNA]</scope>
    <source>
        <strain evidence="3">Bat1K_MPI-CBG_1</strain>
    </source>
</reference>
<sequence length="466" mass="52806">MEPKPQKSPGKHFPYYENEVCKQDYFIKSPPPQLFCSAASWKKRFFILSRDRENGFNLSYYKDHQRRGFIKIDQNSHVEAGISSHEKMQAAQKMFKCQPDEVMSIRTASREYFLINYDREKIKDWVSFMSSFCRDIKAAHPNTEQDKCSLSNTRPYPDPSPLLGSSSTLGTVTSTSPRNTLPDTHITERSSPGLGRPHLPHDFSPETTQDTEESHYVSPRSILLELDNIIASHESDDSLAPGSPDQDSKKIEHLYMSMKSCLLKDTTEESADSKEGSQTAPETQNGEHHLQERDSGSDSRLPPADTEAQTTNDKKAPASLTVVQLTILINNIPDESHVEKLNVFLCLSDITNYLAFTEAAGRICVAHWEGPQRLGCLFFHGDHLLAVNDLKPHGLEEAYLFLRRSVQKEKVKLTIGRIQNSEKFHAIDCTCPLKYQVAVPFQLSELEKVLKRTPAIKRGHRKSTEE</sequence>
<dbReference type="PANTHER" id="PTHR47014">
    <property type="entry name" value="PLECKSTRIN HOMOLOGY DOMAIN-CONTAINING FAMILY S MEMBER 1"/>
    <property type="match status" value="1"/>
</dbReference>
<name>A0A7E6DVM7_9CHIR</name>
<dbReference type="InterPro" id="IPR001849">
    <property type="entry name" value="PH_domain"/>
</dbReference>
<evidence type="ECO:0000313" key="7">
    <source>
        <dbReference type="RefSeq" id="XP_035883221.1"/>
    </source>
</evidence>
<dbReference type="PANTHER" id="PTHR47014:SF1">
    <property type="entry name" value="PLECKSTRIN HOMOLOGY DOMAIN-CONTAINING FAMILY S MEMBER 1"/>
    <property type="match status" value="1"/>
</dbReference>
<dbReference type="GeneID" id="114497968"/>
<dbReference type="Gene3D" id="2.30.29.30">
    <property type="entry name" value="Pleckstrin-homology domain (PH domain)/Phosphotyrosine-binding domain (PTB)"/>
    <property type="match status" value="1"/>
</dbReference>
<feature type="compositionally biased region" description="Basic and acidic residues" evidence="1">
    <location>
        <begin position="285"/>
        <end position="297"/>
    </location>
</feature>
<dbReference type="EMBL" id="JABVXQ010000005">
    <property type="protein sequence ID" value="KAF6110768.1"/>
    <property type="molecule type" value="Genomic_DNA"/>
</dbReference>
<accession>A0A7E6DVM7</accession>
<dbReference type="OrthoDB" id="9900190at2759"/>
<dbReference type="AlphaFoldDB" id="A0A7E6DVM7"/>
<proteinExistence type="predicted"/>
<feature type="region of interest" description="Disordered" evidence="1">
    <location>
        <begin position="266"/>
        <end position="315"/>
    </location>
</feature>
<dbReference type="RefSeq" id="XP_035883220.1">
    <property type="nucleotide sequence ID" value="XM_036027327.1"/>
</dbReference>
<dbReference type="InterPro" id="IPR042986">
    <property type="entry name" value="PLEKHS1"/>
</dbReference>
<dbReference type="Proteomes" id="UP000504628">
    <property type="component" value="Chromosome 5"/>
</dbReference>
<dbReference type="SMART" id="SM00233">
    <property type="entry name" value="PH"/>
    <property type="match status" value="1"/>
</dbReference>
<feature type="region of interest" description="Disordered" evidence="1">
    <location>
        <begin position="143"/>
        <end position="217"/>
    </location>
</feature>
<keyword evidence="4" id="KW-1185">Reference proteome</keyword>
<evidence type="ECO:0000313" key="5">
    <source>
        <dbReference type="Proteomes" id="UP000664940"/>
    </source>
</evidence>
<feature type="compositionally biased region" description="Low complexity" evidence="1">
    <location>
        <begin position="161"/>
        <end position="177"/>
    </location>
</feature>
<dbReference type="PROSITE" id="PS50003">
    <property type="entry name" value="PH_DOMAIN"/>
    <property type="match status" value="1"/>
</dbReference>
<evidence type="ECO:0000313" key="6">
    <source>
        <dbReference type="RefSeq" id="XP_035883220.1"/>
    </source>
</evidence>
<feature type="compositionally biased region" description="Basic and acidic residues" evidence="1">
    <location>
        <begin position="266"/>
        <end position="275"/>
    </location>
</feature>
<dbReference type="RefSeq" id="XP_035883221.1">
    <property type="nucleotide sequence ID" value="XM_036027328.1"/>
</dbReference>
<dbReference type="SUPFAM" id="SSF50729">
    <property type="entry name" value="PH domain-like"/>
    <property type="match status" value="1"/>
</dbReference>
<feature type="domain" description="PH" evidence="2">
    <location>
        <begin position="19"/>
        <end position="134"/>
    </location>
</feature>
<evidence type="ECO:0000313" key="3">
    <source>
        <dbReference type="EMBL" id="KAF6110768.1"/>
    </source>
</evidence>
<reference evidence="6 7" key="2">
    <citation type="submission" date="2025-04" db="UniProtKB">
        <authorList>
            <consortium name="RefSeq"/>
        </authorList>
    </citation>
    <scope>IDENTIFICATION</scope>
    <source>
        <tissue evidence="6 7">Muscle</tissue>
    </source>
</reference>
<gene>
    <name evidence="6 7" type="primary">PLEKHS1</name>
    <name evidence="3" type="ORF">HJG60_015147</name>
</gene>
<dbReference type="CTD" id="79949"/>
<protein>
    <submittedName>
        <fullName evidence="3">Pleckstrin homology domain containing S1</fullName>
    </submittedName>
    <submittedName>
        <fullName evidence="6 7">Pleckstrin homology domain-containing family S member 1 isoform X1</fullName>
    </submittedName>
</protein>
<evidence type="ECO:0000313" key="4">
    <source>
        <dbReference type="Proteomes" id="UP000504628"/>
    </source>
</evidence>
<evidence type="ECO:0000256" key="1">
    <source>
        <dbReference type="SAM" id="MobiDB-lite"/>
    </source>
</evidence>
<dbReference type="Proteomes" id="UP000664940">
    <property type="component" value="Unassembled WGS sequence"/>
</dbReference>
<organism evidence="4 7">
    <name type="scientific">Phyllostomus discolor</name>
    <name type="common">pale spear-nosed bat</name>
    <dbReference type="NCBI Taxonomy" id="89673"/>
    <lineage>
        <taxon>Eukaryota</taxon>
        <taxon>Metazoa</taxon>
        <taxon>Chordata</taxon>
        <taxon>Craniata</taxon>
        <taxon>Vertebrata</taxon>
        <taxon>Euteleostomi</taxon>
        <taxon>Mammalia</taxon>
        <taxon>Eutheria</taxon>
        <taxon>Laurasiatheria</taxon>
        <taxon>Chiroptera</taxon>
        <taxon>Yangochiroptera</taxon>
        <taxon>Phyllostomidae</taxon>
        <taxon>Phyllostominae</taxon>
        <taxon>Phyllostomus</taxon>
    </lineage>
</organism>